<evidence type="ECO:0000256" key="4">
    <source>
        <dbReference type="ARBA" id="ARBA00022840"/>
    </source>
</evidence>
<proteinExistence type="inferred from homology"/>
<dbReference type="RefSeq" id="WP_199109633.1">
    <property type="nucleotide sequence ID" value="NZ_JAHWXQ010000002.1"/>
</dbReference>
<dbReference type="CDD" id="cd03220">
    <property type="entry name" value="ABC_KpsT_Wzt"/>
    <property type="match status" value="1"/>
</dbReference>
<gene>
    <name evidence="6" type="ORF">KYK27_08640</name>
</gene>
<keyword evidence="4 6" id="KW-0067">ATP-binding</keyword>
<dbReference type="InterPro" id="IPR050683">
    <property type="entry name" value="Bact_Polysacc_Export_ATP-bd"/>
</dbReference>
<keyword evidence="3" id="KW-0547">Nucleotide-binding</keyword>
<evidence type="ECO:0000313" key="6">
    <source>
        <dbReference type="EMBL" id="MBW3365109.1"/>
    </source>
</evidence>
<evidence type="ECO:0000256" key="3">
    <source>
        <dbReference type="ARBA" id="ARBA00022741"/>
    </source>
</evidence>
<dbReference type="Gene3D" id="3.40.50.300">
    <property type="entry name" value="P-loop containing nucleotide triphosphate hydrolases"/>
    <property type="match status" value="1"/>
</dbReference>
<evidence type="ECO:0000256" key="1">
    <source>
        <dbReference type="ARBA" id="ARBA00005417"/>
    </source>
</evidence>
<dbReference type="InterPro" id="IPR029439">
    <property type="entry name" value="Wzt_C"/>
</dbReference>
<dbReference type="SMART" id="SM00382">
    <property type="entry name" value="AAA"/>
    <property type="match status" value="1"/>
</dbReference>
<dbReference type="InterPro" id="IPR015860">
    <property type="entry name" value="ABC_transpr_TagH-like"/>
</dbReference>
<keyword evidence="2" id="KW-0813">Transport</keyword>
<feature type="domain" description="ABC transporter" evidence="5">
    <location>
        <begin position="38"/>
        <end position="268"/>
    </location>
</feature>
<name>A0ABS6XBS2_9BACT</name>
<accession>A0ABS6XBS2</accession>
<dbReference type="InterPro" id="IPR003593">
    <property type="entry name" value="AAA+_ATPase"/>
</dbReference>
<dbReference type="SUPFAM" id="SSF52540">
    <property type="entry name" value="P-loop containing nucleoside triphosphate hydrolases"/>
    <property type="match status" value="1"/>
</dbReference>
<dbReference type="EMBL" id="JAHWXQ010000002">
    <property type="protein sequence ID" value="MBW3365109.1"/>
    <property type="molecule type" value="Genomic_DNA"/>
</dbReference>
<evidence type="ECO:0000256" key="2">
    <source>
        <dbReference type="ARBA" id="ARBA00022448"/>
    </source>
</evidence>
<evidence type="ECO:0000259" key="5">
    <source>
        <dbReference type="PROSITE" id="PS50893"/>
    </source>
</evidence>
<dbReference type="InterPro" id="IPR027417">
    <property type="entry name" value="P-loop_NTPase"/>
</dbReference>
<dbReference type="GO" id="GO:0005524">
    <property type="term" value="F:ATP binding"/>
    <property type="evidence" value="ECO:0007669"/>
    <property type="project" value="UniProtKB-KW"/>
</dbReference>
<dbReference type="InterPro" id="IPR003439">
    <property type="entry name" value="ABC_transporter-like_ATP-bd"/>
</dbReference>
<dbReference type="Pfam" id="PF00005">
    <property type="entry name" value="ABC_tran"/>
    <property type="match status" value="1"/>
</dbReference>
<dbReference type="PROSITE" id="PS50893">
    <property type="entry name" value="ABC_TRANSPORTER_2"/>
    <property type="match status" value="1"/>
</dbReference>
<dbReference type="PANTHER" id="PTHR46743:SF2">
    <property type="entry name" value="TEICHOIC ACIDS EXPORT ATP-BINDING PROTEIN TAGH"/>
    <property type="match status" value="1"/>
</dbReference>
<comment type="similarity">
    <text evidence="1">Belongs to the ABC transporter superfamily.</text>
</comment>
<organism evidence="6 7">
    <name type="scientific">Pontibacter populi</name>
    <dbReference type="NCBI Taxonomy" id="890055"/>
    <lineage>
        <taxon>Bacteria</taxon>
        <taxon>Pseudomonadati</taxon>
        <taxon>Bacteroidota</taxon>
        <taxon>Cytophagia</taxon>
        <taxon>Cytophagales</taxon>
        <taxon>Hymenobacteraceae</taxon>
        <taxon>Pontibacter</taxon>
    </lineage>
</organism>
<dbReference type="PANTHER" id="PTHR46743">
    <property type="entry name" value="TEICHOIC ACIDS EXPORT ATP-BINDING PROTEIN TAGH"/>
    <property type="match status" value="1"/>
</dbReference>
<dbReference type="Proteomes" id="UP000774935">
    <property type="component" value="Unassembled WGS sequence"/>
</dbReference>
<protein>
    <submittedName>
        <fullName evidence="6">ABC transporter ATP-binding protein</fullName>
    </submittedName>
</protein>
<evidence type="ECO:0000313" key="7">
    <source>
        <dbReference type="Proteomes" id="UP000774935"/>
    </source>
</evidence>
<reference evidence="6 7" key="1">
    <citation type="submission" date="2021-07" db="EMBL/GenBank/DDBJ databases">
        <authorList>
            <person name="Kim M.K."/>
        </authorList>
    </citation>
    <scope>NUCLEOTIDE SEQUENCE [LARGE SCALE GENOMIC DNA]</scope>
    <source>
        <strain evidence="6 7">HLY7-15</strain>
    </source>
</reference>
<keyword evidence="7" id="KW-1185">Reference proteome</keyword>
<comment type="caution">
    <text evidence="6">The sequence shown here is derived from an EMBL/GenBank/DDBJ whole genome shotgun (WGS) entry which is preliminary data.</text>
</comment>
<sequence length="426" mass="48186">MPEVVITVEHLYKMYRLGSIGTGSFRQDLQRWWTSSVLNKQDPFFQVGEEFDSGKYSQHIMALQDVSFEVRQGDAIGIIGSNGSGKSTLLKIISRIVRPTEGVVKGKGKVSSLLEVGTGFHQELSGRENIYISGYILGMSKPEIKRKFDEIVAFSGVEKFVDTPVKRYSSGMYVRLAFAVAAHLEPDILIVDEVLAVGDADFQKKCLGKMREVSQSSGRTILFVSHSMQAIKNLCDKALWLNKGRMQAFGHVPEVINKYLNNNQKTNFRQSWDNPDEAPGNNWVRIKSVELIPKLEHSENILDIRTPLLVKFQFWSMKEDIVLSAGLLLFSISGECIFDLPSPTTLSHKGVMEGECLIPGDFLNDGSYYISLNFVKDTSVPLFDFDECLSFDLQDYRGEIQWYGKWWGTVRPKFPFCIKQADMVQK</sequence>
<dbReference type="CDD" id="cd10147">
    <property type="entry name" value="Wzt_C-like"/>
    <property type="match status" value="1"/>
</dbReference>